<organism evidence="1">
    <name type="scientific">viral metagenome</name>
    <dbReference type="NCBI Taxonomy" id="1070528"/>
    <lineage>
        <taxon>unclassified sequences</taxon>
        <taxon>metagenomes</taxon>
        <taxon>organismal metagenomes</taxon>
    </lineage>
</organism>
<dbReference type="AlphaFoldDB" id="A0A6H1ZJR9"/>
<gene>
    <name evidence="1" type="ORF">TM448A00703_0001</name>
</gene>
<dbReference type="EMBL" id="MT144049">
    <property type="protein sequence ID" value="QJA47567.1"/>
    <property type="molecule type" value="Genomic_DNA"/>
</dbReference>
<evidence type="ECO:0000313" key="1">
    <source>
        <dbReference type="EMBL" id="QJA47567.1"/>
    </source>
</evidence>
<reference evidence="1" key="1">
    <citation type="submission" date="2020-03" db="EMBL/GenBank/DDBJ databases">
        <title>The deep terrestrial virosphere.</title>
        <authorList>
            <person name="Holmfeldt K."/>
            <person name="Nilsson E."/>
            <person name="Simone D."/>
            <person name="Lopez-Fernandez M."/>
            <person name="Wu X."/>
            <person name="de Brujin I."/>
            <person name="Lundin D."/>
            <person name="Andersson A."/>
            <person name="Bertilsson S."/>
            <person name="Dopson M."/>
        </authorList>
    </citation>
    <scope>NUCLEOTIDE SEQUENCE</scope>
    <source>
        <strain evidence="1">TM448A00703</strain>
    </source>
</reference>
<protein>
    <submittedName>
        <fullName evidence="1">Uncharacterized protein</fullName>
    </submittedName>
</protein>
<name>A0A6H1ZJR9_9ZZZZ</name>
<accession>A0A6H1ZJR9</accession>
<sequence>MSLLHNAEADFAASELARIFIANPTVCYSNGSAPSGLSATATRERSSSGWPFADGLVALLESGSNVQREIAIEYKRPQEGVHGILTAIGQAQAYLHKGYGGAAIVLPNAYSSHQQPGQFVDAVLNATTSSPAIGVFCYDAPDITSPTPFAGRLRCIRALDVASAPARRAGAAAARASTQWVHMREGSTTRDGFFRFLQAAKRISAGDPPRAVVLPKELRAAAGRLDGRPPEWYLSNTTDDSLLSRIWREFWFEWIFTSDVARLFGKSGATYKAPGAFCKIARDDASGLSQIFEGRSNGLKESIAAELNAGAISEPEAWELFITGFAVPGKQNKQGVRERAHSYREDVDSALGKLEWIDADGMPTDRGYRYSAICERFGGAGSVAAVDYVRATLLQAGHYGSFIHYVHRLSERIFSADPLAFTRYISGVPRFTEDSYWEYLAVIEDEMVNNLRVMRKVSTRARPRTRTTFQVELTLLRNYGF</sequence>
<proteinExistence type="predicted"/>